<dbReference type="NCBIfam" id="TIGR03804">
    <property type="entry name" value="para_beta_helix"/>
    <property type="match status" value="11"/>
</dbReference>
<keyword evidence="1" id="KW-0677">Repeat</keyword>
<proteinExistence type="predicted"/>
<keyword evidence="2" id="KW-1133">Transmembrane helix</keyword>
<evidence type="ECO:0000256" key="2">
    <source>
        <dbReference type="SAM" id="Phobius"/>
    </source>
</evidence>
<dbReference type="SMART" id="SM00710">
    <property type="entry name" value="PbH1"/>
    <property type="match status" value="14"/>
</dbReference>
<sequence length="394" mass="43073">MTAKIQKGCILTLFFLFTALVNITIVINIIDSDIVSDKIKVRDFENEDLKYSKISSRIHINNNWSDAKTAGIATGSGTYNNSYVIEDLIIDNGGFGHGILIENSVVYFRIENCTLLNSKWVGIGQAGGITLRDVQNGQLINNTSTYNSYGINIERGSNNEVLGNIVNDNLKGIYLSNSDNINMIGNTVNNNNYDGIFLYNGNYNNISGNKINNNGYQGISIDGLFGGGGGDYNTITANIANNNSGGIFIRWSNNNTVSGNTANNNNRGIIIIDSYYNTITENTANINTMIGIDLDNSDNITITENTVNYNNNTGIKLDISNYNTILGNEANDNLHFGIYVSFSDNNEISGNEANNNGLAGIFVGGIMMESYYNTISGNTLENNFDGIFLWNSYN</sequence>
<comment type="caution">
    <text evidence="4">The sequence shown here is derived from an EMBL/GenBank/DDBJ whole genome shotgun (WGS) entry which is preliminary data.</text>
</comment>
<dbReference type="SMART" id="SM00722">
    <property type="entry name" value="CASH"/>
    <property type="match status" value="2"/>
</dbReference>
<protein>
    <recommendedName>
        <fullName evidence="3">Carbohydrate-binding/sugar hydrolysis domain-containing protein</fullName>
    </recommendedName>
</protein>
<gene>
    <name evidence="4" type="ORF">LCGC14_2813510</name>
</gene>
<keyword evidence="2" id="KW-0812">Transmembrane</keyword>
<reference evidence="4" key="1">
    <citation type="journal article" date="2015" name="Nature">
        <title>Complex archaea that bridge the gap between prokaryotes and eukaryotes.</title>
        <authorList>
            <person name="Spang A."/>
            <person name="Saw J.H."/>
            <person name="Jorgensen S.L."/>
            <person name="Zaremba-Niedzwiedzka K."/>
            <person name="Martijn J."/>
            <person name="Lind A.E."/>
            <person name="van Eijk R."/>
            <person name="Schleper C."/>
            <person name="Guy L."/>
            <person name="Ettema T.J."/>
        </authorList>
    </citation>
    <scope>NUCLEOTIDE SEQUENCE</scope>
</reference>
<dbReference type="Pfam" id="PF05048">
    <property type="entry name" value="NosD"/>
    <property type="match status" value="1"/>
</dbReference>
<dbReference type="Gene3D" id="2.160.20.10">
    <property type="entry name" value="Single-stranded right-handed beta-helix, Pectin lyase-like"/>
    <property type="match status" value="2"/>
</dbReference>
<name>A0A0F9BAJ7_9ZZZZ</name>
<evidence type="ECO:0000256" key="1">
    <source>
        <dbReference type="ARBA" id="ARBA00022737"/>
    </source>
</evidence>
<dbReference type="EMBL" id="LAZR01053128">
    <property type="protein sequence ID" value="KKK81431.1"/>
    <property type="molecule type" value="Genomic_DNA"/>
</dbReference>
<feature type="domain" description="Carbohydrate-binding/sugar hydrolysis" evidence="3">
    <location>
        <begin position="72"/>
        <end position="199"/>
    </location>
</feature>
<evidence type="ECO:0000259" key="3">
    <source>
        <dbReference type="SMART" id="SM00722"/>
    </source>
</evidence>
<organism evidence="4">
    <name type="scientific">marine sediment metagenome</name>
    <dbReference type="NCBI Taxonomy" id="412755"/>
    <lineage>
        <taxon>unclassified sequences</taxon>
        <taxon>metagenomes</taxon>
        <taxon>ecological metagenomes</taxon>
    </lineage>
</organism>
<accession>A0A0F9BAJ7</accession>
<feature type="transmembrane region" description="Helical" evidence="2">
    <location>
        <begin position="9"/>
        <end position="30"/>
    </location>
</feature>
<dbReference type="Pfam" id="PF13229">
    <property type="entry name" value="Beta_helix"/>
    <property type="match status" value="1"/>
</dbReference>
<feature type="non-terminal residue" evidence="4">
    <location>
        <position position="394"/>
    </location>
</feature>
<dbReference type="InterPro" id="IPR006626">
    <property type="entry name" value="PbH1"/>
</dbReference>
<dbReference type="InterPro" id="IPR011050">
    <property type="entry name" value="Pectin_lyase_fold/virulence"/>
</dbReference>
<evidence type="ECO:0000313" key="4">
    <source>
        <dbReference type="EMBL" id="KKK81431.1"/>
    </source>
</evidence>
<dbReference type="InterPro" id="IPR006633">
    <property type="entry name" value="Carb-bd_sugar_hydrolysis-dom"/>
</dbReference>
<dbReference type="SUPFAM" id="SSF51126">
    <property type="entry name" value="Pectin lyase-like"/>
    <property type="match status" value="2"/>
</dbReference>
<dbReference type="AlphaFoldDB" id="A0A0F9BAJ7"/>
<dbReference type="InterPro" id="IPR039448">
    <property type="entry name" value="Beta_helix"/>
</dbReference>
<keyword evidence="2" id="KW-0472">Membrane</keyword>
<dbReference type="InterPro" id="IPR022441">
    <property type="entry name" value="Para_beta_helix_rpt-2"/>
</dbReference>
<feature type="domain" description="Carbohydrate-binding/sugar hydrolysis" evidence="3">
    <location>
        <begin position="215"/>
        <end position="364"/>
    </location>
</feature>
<dbReference type="InterPro" id="IPR007742">
    <property type="entry name" value="NosD_dom"/>
</dbReference>
<dbReference type="InterPro" id="IPR012334">
    <property type="entry name" value="Pectin_lyas_fold"/>
</dbReference>